<keyword evidence="9" id="KW-0472">Membrane</keyword>
<dbReference type="FunFam" id="3.90.550.50:FF:000001">
    <property type="entry name" value="Hexosyltransferase"/>
    <property type="match status" value="1"/>
</dbReference>
<dbReference type="Pfam" id="PF01762">
    <property type="entry name" value="Galactosyl_T"/>
    <property type="match status" value="1"/>
</dbReference>
<accession>A0A3M7R5M4</accession>
<keyword evidence="3 11" id="KW-0328">Glycosyltransferase</keyword>
<protein>
    <recommendedName>
        <fullName evidence="11">Hexosyltransferase</fullName>
        <ecNumber evidence="11">2.4.1.-</ecNumber>
    </recommendedName>
</protein>
<proteinExistence type="inferred from homology"/>
<gene>
    <name evidence="13" type="ORF">BpHYR1_023916</name>
</gene>
<dbReference type="EMBL" id="REGN01004166">
    <property type="protein sequence ID" value="RNA18846.1"/>
    <property type="molecule type" value="Genomic_DNA"/>
</dbReference>
<name>A0A3M7R5M4_BRAPC</name>
<dbReference type="AlphaFoldDB" id="A0A3M7R5M4"/>
<evidence type="ECO:0000313" key="14">
    <source>
        <dbReference type="Proteomes" id="UP000276133"/>
    </source>
</evidence>
<dbReference type="Gene3D" id="3.90.550.50">
    <property type="match status" value="1"/>
</dbReference>
<dbReference type="GO" id="GO:0006493">
    <property type="term" value="P:protein O-linked glycosylation"/>
    <property type="evidence" value="ECO:0007669"/>
    <property type="project" value="TreeGrafter"/>
</dbReference>
<evidence type="ECO:0000256" key="5">
    <source>
        <dbReference type="ARBA" id="ARBA00022692"/>
    </source>
</evidence>
<evidence type="ECO:0000256" key="1">
    <source>
        <dbReference type="ARBA" id="ARBA00004323"/>
    </source>
</evidence>
<evidence type="ECO:0000313" key="13">
    <source>
        <dbReference type="EMBL" id="RNA18846.1"/>
    </source>
</evidence>
<keyword evidence="10" id="KW-0325">Glycoprotein</keyword>
<dbReference type="STRING" id="10195.A0A3M7R5M4"/>
<dbReference type="GO" id="GO:0016758">
    <property type="term" value="F:hexosyltransferase activity"/>
    <property type="evidence" value="ECO:0007669"/>
    <property type="project" value="InterPro"/>
</dbReference>
<comment type="similarity">
    <text evidence="2 11">Belongs to the glycosyltransferase 31 family.</text>
</comment>
<evidence type="ECO:0000256" key="4">
    <source>
        <dbReference type="ARBA" id="ARBA00022679"/>
    </source>
</evidence>
<dbReference type="Proteomes" id="UP000276133">
    <property type="component" value="Unassembled WGS sequence"/>
</dbReference>
<feature type="chain" id="PRO_5018080722" description="Hexosyltransferase" evidence="12">
    <location>
        <begin position="18"/>
        <end position="283"/>
    </location>
</feature>
<dbReference type="EC" id="2.4.1.-" evidence="11"/>
<keyword evidence="4 13" id="KW-0808">Transferase</keyword>
<keyword evidence="7" id="KW-1133">Transmembrane helix</keyword>
<dbReference type="GO" id="GO:0000139">
    <property type="term" value="C:Golgi membrane"/>
    <property type="evidence" value="ECO:0007669"/>
    <property type="project" value="UniProtKB-SubCell"/>
</dbReference>
<dbReference type="InterPro" id="IPR002659">
    <property type="entry name" value="Glyco_trans_31"/>
</dbReference>
<dbReference type="OrthoDB" id="115198at2759"/>
<reference evidence="13 14" key="1">
    <citation type="journal article" date="2018" name="Sci. Rep.">
        <title>Genomic signatures of local adaptation to the degree of environmental predictability in rotifers.</title>
        <authorList>
            <person name="Franch-Gras L."/>
            <person name="Hahn C."/>
            <person name="Garcia-Roger E.M."/>
            <person name="Carmona M.J."/>
            <person name="Serra M."/>
            <person name="Gomez A."/>
        </authorList>
    </citation>
    <scope>NUCLEOTIDE SEQUENCE [LARGE SCALE GENOMIC DNA]</scope>
    <source>
        <strain evidence="13">HYR1</strain>
    </source>
</reference>
<evidence type="ECO:0000256" key="8">
    <source>
        <dbReference type="ARBA" id="ARBA00023034"/>
    </source>
</evidence>
<sequence>MIICIFICILSIQIVNSNNILFNFGYSLEPKNKCDNQTFLVIYVHSSPQNFKNRLKIRETWGNLLYLRQNKIRLFFTCGLSEQNKINDLLKLESATYNDIIQANFTDSYHNLTVKGVTSLKWIAASCQNVPYVLKVDDDVYVKIKLLTKHLKIRLDEEKEEKSSILCYVHNSMKVIRDKNSKWYVSLTEYPNRYYPKYCSGSAFVMTKDAVQKIAKNSQRVKFFWIDDYFLTGRVARSFRINLIEFNSVYILKTDKSKDAISKKEENFLFAHFGHRKHSLDYF</sequence>
<evidence type="ECO:0000256" key="7">
    <source>
        <dbReference type="ARBA" id="ARBA00022989"/>
    </source>
</evidence>
<keyword evidence="5" id="KW-0812">Transmembrane</keyword>
<feature type="signal peptide" evidence="12">
    <location>
        <begin position="1"/>
        <end position="17"/>
    </location>
</feature>
<evidence type="ECO:0000256" key="3">
    <source>
        <dbReference type="ARBA" id="ARBA00022676"/>
    </source>
</evidence>
<keyword evidence="8 11" id="KW-0333">Golgi apparatus</keyword>
<keyword evidence="12" id="KW-0732">Signal</keyword>
<evidence type="ECO:0000256" key="12">
    <source>
        <dbReference type="SAM" id="SignalP"/>
    </source>
</evidence>
<dbReference type="PANTHER" id="PTHR11214:SF364">
    <property type="entry name" value="HEXOSYLTRANSFERASE"/>
    <property type="match status" value="1"/>
</dbReference>
<dbReference type="PANTHER" id="PTHR11214">
    <property type="entry name" value="BETA-1,3-N-ACETYLGLUCOSAMINYLTRANSFERASE"/>
    <property type="match status" value="1"/>
</dbReference>
<keyword evidence="14" id="KW-1185">Reference proteome</keyword>
<evidence type="ECO:0000256" key="11">
    <source>
        <dbReference type="RuleBase" id="RU363063"/>
    </source>
</evidence>
<organism evidence="13 14">
    <name type="scientific">Brachionus plicatilis</name>
    <name type="common">Marine rotifer</name>
    <name type="synonym">Brachionus muelleri</name>
    <dbReference type="NCBI Taxonomy" id="10195"/>
    <lineage>
        <taxon>Eukaryota</taxon>
        <taxon>Metazoa</taxon>
        <taxon>Spiralia</taxon>
        <taxon>Gnathifera</taxon>
        <taxon>Rotifera</taxon>
        <taxon>Eurotatoria</taxon>
        <taxon>Monogononta</taxon>
        <taxon>Pseudotrocha</taxon>
        <taxon>Ploima</taxon>
        <taxon>Brachionidae</taxon>
        <taxon>Brachionus</taxon>
    </lineage>
</organism>
<comment type="subcellular location">
    <subcellularLocation>
        <location evidence="1 11">Golgi apparatus membrane</location>
        <topology evidence="1 11">Single-pass type II membrane protein</topology>
    </subcellularLocation>
</comment>
<evidence type="ECO:0000256" key="6">
    <source>
        <dbReference type="ARBA" id="ARBA00022968"/>
    </source>
</evidence>
<keyword evidence="6" id="KW-0735">Signal-anchor</keyword>
<evidence type="ECO:0000256" key="2">
    <source>
        <dbReference type="ARBA" id="ARBA00008661"/>
    </source>
</evidence>
<evidence type="ECO:0000256" key="9">
    <source>
        <dbReference type="ARBA" id="ARBA00023136"/>
    </source>
</evidence>
<comment type="caution">
    <text evidence="13">The sequence shown here is derived from an EMBL/GenBank/DDBJ whole genome shotgun (WGS) entry which is preliminary data.</text>
</comment>
<evidence type="ECO:0000256" key="10">
    <source>
        <dbReference type="ARBA" id="ARBA00023180"/>
    </source>
</evidence>